<proteinExistence type="predicted"/>
<organism evidence="1 2">
    <name type="scientific">Arctium lappa</name>
    <name type="common">Greater burdock</name>
    <name type="synonym">Lappa major</name>
    <dbReference type="NCBI Taxonomy" id="4217"/>
    <lineage>
        <taxon>Eukaryota</taxon>
        <taxon>Viridiplantae</taxon>
        <taxon>Streptophyta</taxon>
        <taxon>Embryophyta</taxon>
        <taxon>Tracheophyta</taxon>
        <taxon>Spermatophyta</taxon>
        <taxon>Magnoliopsida</taxon>
        <taxon>eudicotyledons</taxon>
        <taxon>Gunneridae</taxon>
        <taxon>Pentapetalae</taxon>
        <taxon>asterids</taxon>
        <taxon>campanulids</taxon>
        <taxon>Asterales</taxon>
        <taxon>Asteraceae</taxon>
        <taxon>Carduoideae</taxon>
        <taxon>Cardueae</taxon>
        <taxon>Arctiinae</taxon>
        <taxon>Arctium</taxon>
    </lineage>
</organism>
<dbReference type="Proteomes" id="UP001055879">
    <property type="component" value="Linkage Group LG07"/>
</dbReference>
<keyword evidence="2" id="KW-1185">Reference proteome</keyword>
<gene>
    <name evidence="1" type="ORF">L6452_21917</name>
</gene>
<name>A0ACB9AZ67_ARCLA</name>
<dbReference type="EMBL" id="CM042053">
    <property type="protein sequence ID" value="KAI3714954.1"/>
    <property type="molecule type" value="Genomic_DNA"/>
</dbReference>
<evidence type="ECO:0000313" key="1">
    <source>
        <dbReference type="EMBL" id="KAI3714954.1"/>
    </source>
</evidence>
<comment type="caution">
    <text evidence="1">The sequence shown here is derived from an EMBL/GenBank/DDBJ whole genome shotgun (WGS) entry which is preliminary data.</text>
</comment>
<reference evidence="2" key="1">
    <citation type="journal article" date="2022" name="Mol. Ecol. Resour.">
        <title>The genomes of chicory, endive, great burdock and yacon provide insights into Asteraceae palaeo-polyploidization history and plant inulin production.</title>
        <authorList>
            <person name="Fan W."/>
            <person name="Wang S."/>
            <person name="Wang H."/>
            <person name="Wang A."/>
            <person name="Jiang F."/>
            <person name="Liu H."/>
            <person name="Zhao H."/>
            <person name="Xu D."/>
            <person name="Zhang Y."/>
        </authorList>
    </citation>
    <scope>NUCLEOTIDE SEQUENCE [LARGE SCALE GENOMIC DNA]</scope>
    <source>
        <strain evidence="2">cv. Niubang</strain>
    </source>
</reference>
<protein>
    <submittedName>
        <fullName evidence="1">Uncharacterized protein</fullName>
    </submittedName>
</protein>
<sequence>MVEPVKPLKKQKQIDLDAELAKELNVHFEKELEKENEIQKAKDRKLALDLAKRLNEEYQKSLKTAAKRVTMKASRQKKRQSSKTFPAAQERRKMINFLKGSVGVPEGMFT</sequence>
<reference evidence="1 2" key="2">
    <citation type="journal article" date="2022" name="Mol. Ecol. Resour.">
        <title>The genomes of chicory, endive, great burdock and yacon provide insights into Asteraceae paleo-polyploidization history and plant inulin production.</title>
        <authorList>
            <person name="Fan W."/>
            <person name="Wang S."/>
            <person name="Wang H."/>
            <person name="Wang A."/>
            <person name="Jiang F."/>
            <person name="Liu H."/>
            <person name="Zhao H."/>
            <person name="Xu D."/>
            <person name="Zhang Y."/>
        </authorList>
    </citation>
    <scope>NUCLEOTIDE SEQUENCE [LARGE SCALE GENOMIC DNA]</scope>
    <source>
        <strain evidence="2">cv. Niubang</strain>
    </source>
</reference>
<evidence type="ECO:0000313" key="2">
    <source>
        <dbReference type="Proteomes" id="UP001055879"/>
    </source>
</evidence>
<accession>A0ACB9AZ67</accession>